<evidence type="ECO:0000256" key="8">
    <source>
        <dbReference type="ARBA" id="ARBA00047899"/>
    </source>
</evidence>
<evidence type="ECO:0000256" key="1">
    <source>
        <dbReference type="ARBA" id="ARBA00004340"/>
    </source>
</evidence>
<comment type="catalytic activity">
    <reaction evidence="9">
        <text>L-seryl-[protein] + ATP = O-phospho-L-seryl-[protein] + ADP + H(+)</text>
        <dbReference type="Rhea" id="RHEA:17989"/>
        <dbReference type="Rhea" id="RHEA-COMP:9863"/>
        <dbReference type="Rhea" id="RHEA-COMP:11604"/>
        <dbReference type="ChEBI" id="CHEBI:15378"/>
        <dbReference type="ChEBI" id="CHEBI:29999"/>
        <dbReference type="ChEBI" id="CHEBI:30616"/>
        <dbReference type="ChEBI" id="CHEBI:83421"/>
        <dbReference type="ChEBI" id="CHEBI:456216"/>
        <dbReference type="EC" id="2.7.11.1"/>
    </reaction>
</comment>
<dbReference type="PANTHER" id="PTHR22984:SF25">
    <property type="entry name" value="PROTEIN KINASE DOMAIN-CONTAINING PROTEIN"/>
    <property type="match status" value="1"/>
</dbReference>
<evidence type="ECO:0000256" key="5">
    <source>
        <dbReference type="ARBA" id="ARBA00022741"/>
    </source>
</evidence>
<keyword evidence="13" id="KW-1185">Reference proteome</keyword>
<protein>
    <recommendedName>
        <fullName evidence="2">non-specific serine/threonine protein kinase</fullName>
        <ecNumber evidence="2">2.7.11.1</ecNumber>
    </recommendedName>
</protein>
<dbReference type="EC" id="2.7.11.1" evidence="2"/>
<comment type="caution">
    <text evidence="12">The sequence shown here is derived from an EMBL/GenBank/DDBJ whole genome shotgun (WGS) entry which is preliminary data.</text>
</comment>
<feature type="region of interest" description="Disordered" evidence="10">
    <location>
        <begin position="19"/>
        <end position="120"/>
    </location>
</feature>
<reference evidence="12 13" key="1">
    <citation type="submission" date="2021-02" db="EMBL/GenBank/DDBJ databases">
        <title>Variation within the Batrachochytrium salamandrivorans European outbreak.</title>
        <authorList>
            <person name="Kelly M."/>
            <person name="Pasmans F."/>
            <person name="Shea T.P."/>
            <person name="Munoz J.F."/>
            <person name="Carranza S."/>
            <person name="Cuomo C.A."/>
            <person name="Martel A."/>
        </authorList>
    </citation>
    <scope>NUCLEOTIDE SEQUENCE [LARGE SCALE GENOMIC DNA]</scope>
    <source>
        <strain evidence="12 13">AMFP18/2</strain>
    </source>
</reference>
<comment type="catalytic activity">
    <reaction evidence="8">
        <text>L-threonyl-[protein] + ATP = O-phospho-L-threonyl-[protein] + ADP + H(+)</text>
        <dbReference type="Rhea" id="RHEA:46608"/>
        <dbReference type="Rhea" id="RHEA-COMP:11060"/>
        <dbReference type="Rhea" id="RHEA-COMP:11605"/>
        <dbReference type="ChEBI" id="CHEBI:15378"/>
        <dbReference type="ChEBI" id="CHEBI:30013"/>
        <dbReference type="ChEBI" id="CHEBI:30616"/>
        <dbReference type="ChEBI" id="CHEBI:61977"/>
        <dbReference type="ChEBI" id="CHEBI:456216"/>
        <dbReference type="EC" id="2.7.11.1"/>
    </reaction>
</comment>
<keyword evidence="3" id="KW-0723">Serine/threonine-protein kinase</keyword>
<dbReference type="InterPro" id="IPR051138">
    <property type="entry name" value="PIM_Ser/Thr_kinase"/>
</dbReference>
<sequence>MFDPLLWVLHHFITHYAGQTTQGNTNEGDGVDQVSGFKDAPKQDTDLPLKVHPLRLKRPLQESNPHDQSGTSSSTDFRPKKVCKGRHAVQQISSPCPQQQSQPSPSGSQPSTSYDHSQSNEMPLPAYLEESKVESYCQSQNHDQYNAFIAGENKYFRLEYSRKKKLGEGSFGVVRLAIKKSNGFKVAYKSIPKSKVDEYALESIPPLICHLRNPLVGFDEQSVAQCMSSRPSNILLPYEFALQMYLSRPGHENPYVPTTFDYIVLKKRYILVMEHLDEKWVNLFSYVKKKKRLEINDARDIVKEIVKAMISLKQYGILHDDLHGRVKLIDFGQSDILPGWEEGKSVPLKSSDPPSTVLGYRAEDALDPGVENVYTWLRGGVLNGEADLDQRWLDGIVEHESMGTRHDNRALAARLADFLQVAYRQYQSTLCHNTTGIILWKLAN</sequence>
<keyword evidence="4" id="KW-0808">Transferase</keyword>
<dbReference type="InterPro" id="IPR000719">
    <property type="entry name" value="Prot_kinase_dom"/>
</dbReference>
<gene>
    <name evidence="12" type="ORF">BASA50_003019</name>
</gene>
<dbReference type="PROSITE" id="PS50011">
    <property type="entry name" value="PROTEIN_KINASE_DOM"/>
    <property type="match status" value="1"/>
</dbReference>
<evidence type="ECO:0000256" key="9">
    <source>
        <dbReference type="ARBA" id="ARBA00048679"/>
    </source>
</evidence>
<keyword evidence="7" id="KW-0067">ATP-binding</keyword>
<evidence type="ECO:0000256" key="6">
    <source>
        <dbReference type="ARBA" id="ARBA00022777"/>
    </source>
</evidence>
<evidence type="ECO:0000259" key="11">
    <source>
        <dbReference type="PROSITE" id="PS50011"/>
    </source>
</evidence>
<dbReference type="Proteomes" id="UP001648503">
    <property type="component" value="Unassembled WGS sequence"/>
</dbReference>
<dbReference type="SUPFAM" id="SSF56112">
    <property type="entry name" value="Protein kinase-like (PK-like)"/>
    <property type="match status" value="1"/>
</dbReference>
<proteinExistence type="predicted"/>
<keyword evidence="5" id="KW-0547">Nucleotide-binding</keyword>
<evidence type="ECO:0000256" key="7">
    <source>
        <dbReference type="ARBA" id="ARBA00022840"/>
    </source>
</evidence>
<accession>A0ABQ8FJS4</accession>
<evidence type="ECO:0000256" key="4">
    <source>
        <dbReference type="ARBA" id="ARBA00022679"/>
    </source>
</evidence>
<feature type="compositionally biased region" description="Low complexity" evidence="10">
    <location>
        <begin position="90"/>
        <end position="111"/>
    </location>
</feature>
<evidence type="ECO:0000256" key="3">
    <source>
        <dbReference type="ARBA" id="ARBA00022527"/>
    </source>
</evidence>
<keyword evidence="6" id="KW-0418">Kinase</keyword>
<feature type="compositionally biased region" description="Basic and acidic residues" evidence="10">
    <location>
        <begin position="39"/>
        <end position="49"/>
    </location>
</feature>
<dbReference type="InterPro" id="IPR011009">
    <property type="entry name" value="Kinase-like_dom_sf"/>
</dbReference>
<evidence type="ECO:0000313" key="13">
    <source>
        <dbReference type="Proteomes" id="UP001648503"/>
    </source>
</evidence>
<name>A0ABQ8FJS4_9FUNG</name>
<dbReference type="EMBL" id="JAFCIX010000064">
    <property type="protein sequence ID" value="KAH6599508.1"/>
    <property type="molecule type" value="Genomic_DNA"/>
</dbReference>
<dbReference type="Gene3D" id="1.10.510.10">
    <property type="entry name" value="Transferase(Phosphotransferase) domain 1"/>
    <property type="match status" value="1"/>
</dbReference>
<comment type="subcellular location">
    <subcellularLocation>
        <location evidence="1">Host cell</location>
    </subcellularLocation>
</comment>
<dbReference type="Gene3D" id="3.30.200.20">
    <property type="entry name" value="Phosphorylase Kinase, domain 1"/>
    <property type="match status" value="1"/>
</dbReference>
<evidence type="ECO:0000313" key="12">
    <source>
        <dbReference type="EMBL" id="KAH6599508.1"/>
    </source>
</evidence>
<evidence type="ECO:0000256" key="10">
    <source>
        <dbReference type="SAM" id="MobiDB-lite"/>
    </source>
</evidence>
<dbReference type="PANTHER" id="PTHR22984">
    <property type="entry name" value="SERINE/THREONINE-PROTEIN KINASE PIM"/>
    <property type="match status" value="1"/>
</dbReference>
<dbReference type="SMART" id="SM00220">
    <property type="entry name" value="S_TKc"/>
    <property type="match status" value="1"/>
</dbReference>
<organism evidence="12 13">
    <name type="scientific">Batrachochytrium salamandrivorans</name>
    <dbReference type="NCBI Taxonomy" id="1357716"/>
    <lineage>
        <taxon>Eukaryota</taxon>
        <taxon>Fungi</taxon>
        <taxon>Fungi incertae sedis</taxon>
        <taxon>Chytridiomycota</taxon>
        <taxon>Chytridiomycota incertae sedis</taxon>
        <taxon>Chytridiomycetes</taxon>
        <taxon>Rhizophydiales</taxon>
        <taxon>Rhizophydiales incertae sedis</taxon>
        <taxon>Batrachochytrium</taxon>
    </lineage>
</organism>
<feature type="compositionally biased region" description="Polar residues" evidence="10">
    <location>
        <begin position="61"/>
        <end position="76"/>
    </location>
</feature>
<evidence type="ECO:0000256" key="2">
    <source>
        <dbReference type="ARBA" id="ARBA00012513"/>
    </source>
</evidence>
<feature type="domain" description="Protein kinase" evidence="11">
    <location>
        <begin position="160"/>
        <end position="444"/>
    </location>
</feature>